<evidence type="ECO:0008006" key="2">
    <source>
        <dbReference type="Google" id="ProtNLM"/>
    </source>
</evidence>
<name>A0A382HEE4_9ZZZZ</name>
<organism evidence="1">
    <name type="scientific">marine metagenome</name>
    <dbReference type="NCBI Taxonomy" id="408172"/>
    <lineage>
        <taxon>unclassified sequences</taxon>
        <taxon>metagenomes</taxon>
        <taxon>ecological metagenomes</taxon>
    </lineage>
</organism>
<accession>A0A382HEE4</accession>
<dbReference type="EMBL" id="UINC01060799">
    <property type="protein sequence ID" value="SVB85688.1"/>
    <property type="molecule type" value="Genomic_DNA"/>
</dbReference>
<dbReference type="AlphaFoldDB" id="A0A382HEE4"/>
<reference evidence="1" key="1">
    <citation type="submission" date="2018-05" db="EMBL/GenBank/DDBJ databases">
        <authorList>
            <person name="Lanie J.A."/>
            <person name="Ng W.-L."/>
            <person name="Kazmierczak K.M."/>
            <person name="Andrzejewski T.M."/>
            <person name="Davidsen T.M."/>
            <person name="Wayne K.J."/>
            <person name="Tettelin H."/>
            <person name="Glass J.I."/>
            <person name="Rusch D."/>
            <person name="Podicherti R."/>
            <person name="Tsui H.-C.T."/>
            <person name="Winkler M.E."/>
        </authorList>
    </citation>
    <scope>NUCLEOTIDE SEQUENCE</scope>
</reference>
<dbReference type="Gene3D" id="3.40.50.12780">
    <property type="entry name" value="N-terminal domain of ligase-like"/>
    <property type="match status" value="1"/>
</dbReference>
<dbReference type="InterPro" id="IPR042099">
    <property type="entry name" value="ANL_N_sf"/>
</dbReference>
<proteinExistence type="predicted"/>
<protein>
    <recommendedName>
        <fullName evidence="2">AMP-dependent synthetase/ligase domain-containing protein</fullName>
    </recommendedName>
</protein>
<sequence length="306" mass="34533">MSSDLKERIYQAQCLGNIEPIEHMVPYPNLRSLVDGQNVKYGKKMVYDDLGLTSDKIYRMAQQTANWLVSKGIRPQDRILMDQLPFPQNEVLSFGIWTLGASMILTGDGDLDGATIAASPSLTIALDTNYFEKIKSFSEYHDPTHKPLLADEAMVYWSDGKGLQFSHYNLLVNTNGVQHAIDLFENQTYHINIEPNSMPWVILQAMLPLYTGAPLTSNNPNMRLGVDEGDFRIQFQWDKLEETDPPSLFVCNENTAFIAMNKIPIHLTAMNHATHPTSITGHSVMMGYLENTLNEKMYKDGSLIIN</sequence>
<evidence type="ECO:0000313" key="1">
    <source>
        <dbReference type="EMBL" id="SVB85688.1"/>
    </source>
</evidence>
<gene>
    <name evidence="1" type="ORF">METZ01_LOCUS238542</name>
</gene>
<dbReference type="SUPFAM" id="SSF56801">
    <property type="entry name" value="Acetyl-CoA synthetase-like"/>
    <property type="match status" value="1"/>
</dbReference>